<feature type="compositionally biased region" description="Polar residues" evidence="3">
    <location>
        <begin position="706"/>
        <end position="718"/>
    </location>
</feature>
<dbReference type="STRING" id="289078.A0A2X0KHM1"/>
<proteinExistence type="inferred from homology"/>
<evidence type="ECO:0000256" key="2">
    <source>
        <dbReference type="ARBA" id="ARBA00022679"/>
    </source>
</evidence>
<dbReference type="Pfam" id="PF04488">
    <property type="entry name" value="Gly_transf_sug"/>
    <property type="match status" value="1"/>
</dbReference>
<dbReference type="Proteomes" id="UP000249723">
    <property type="component" value="Unassembled WGS sequence"/>
</dbReference>
<comment type="similarity">
    <text evidence="1">Belongs to the glycosyltransferase 32 family.</text>
</comment>
<feature type="compositionally biased region" description="Low complexity" evidence="3">
    <location>
        <begin position="749"/>
        <end position="772"/>
    </location>
</feature>
<keyword evidence="4" id="KW-0472">Membrane</keyword>
<evidence type="ECO:0000313" key="5">
    <source>
        <dbReference type="EMBL" id="SCZ90376.1"/>
    </source>
</evidence>
<dbReference type="InterPro" id="IPR007577">
    <property type="entry name" value="GlycoTrfase_DXD_sugar-bd_CS"/>
</dbReference>
<dbReference type="InterPro" id="IPR029044">
    <property type="entry name" value="Nucleotide-diphossugar_trans"/>
</dbReference>
<evidence type="ECO:0000256" key="3">
    <source>
        <dbReference type="SAM" id="MobiDB-lite"/>
    </source>
</evidence>
<dbReference type="GO" id="GO:0016020">
    <property type="term" value="C:membrane"/>
    <property type="evidence" value="ECO:0007669"/>
    <property type="project" value="GOC"/>
</dbReference>
<dbReference type="GO" id="GO:0000030">
    <property type="term" value="F:mannosyltransferase activity"/>
    <property type="evidence" value="ECO:0007669"/>
    <property type="project" value="TreeGrafter"/>
</dbReference>
<dbReference type="GO" id="GO:0051999">
    <property type="term" value="P:mannosyl-inositol phosphorylceramide biosynthetic process"/>
    <property type="evidence" value="ECO:0007669"/>
    <property type="project" value="TreeGrafter"/>
</dbReference>
<feature type="compositionally biased region" description="Polar residues" evidence="3">
    <location>
        <begin position="593"/>
        <end position="609"/>
    </location>
</feature>
<dbReference type="InterPro" id="IPR051706">
    <property type="entry name" value="Glycosyltransferase_domain"/>
</dbReference>
<evidence type="ECO:0000313" key="6">
    <source>
        <dbReference type="Proteomes" id="UP000249723"/>
    </source>
</evidence>
<feature type="region of interest" description="Disordered" evidence="3">
    <location>
        <begin position="535"/>
        <end position="609"/>
    </location>
</feature>
<dbReference type="EMBL" id="FMWP01000014">
    <property type="protein sequence ID" value="SCZ90376.1"/>
    <property type="molecule type" value="Genomic_DNA"/>
</dbReference>
<feature type="region of interest" description="Disordered" evidence="3">
    <location>
        <begin position="652"/>
        <end position="843"/>
    </location>
</feature>
<feature type="compositionally biased region" description="Basic and acidic residues" evidence="3">
    <location>
        <begin position="819"/>
        <end position="843"/>
    </location>
</feature>
<dbReference type="PANTHER" id="PTHR32385">
    <property type="entry name" value="MANNOSYL PHOSPHORYLINOSITOL CERAMIDE SYNTHASE"/>
    <property type="match status" value="1"/>
</dbReference>
<feature type="compositionally biased region" description="Low complexity" evidence="3">
    <location>
        <begin position="468"/>
        <end position="482"/>
    </location>
</feature>
<feature type="transmembrane region" description="Helical" evidence="4">
    <location>
        <begin position="401"/>
        <end position="422"/>
    </location>
</feature>
<feature type="region of interest" description="Disordered" evidence="3">
    <location>
        <begin position="455"/>
        <end position="492"/>
    </location>
</feature>
<reference evidence="6" key="1">
    <citation type="submission" date="2016-10" db="EMBL/GenBank/DDBJ databases">
        <authorList>
            <person name="Jeantristanb JTB J.-T."/>
            <person name="Ricardo R."/>
        </authorList>
    </citation>
    <scope>NUCLEOTIDE SEQUENCE [LARGE SCALE GENOMIC DNA]</scope>
</reference>
<feature type="compositionally biased region" description="Low complexity" evidence="3">
    <location>
        <begin position="669"/>
        <end position="688"/>
    </location>
</feature>
<keyword evidence="2" id="KW-0808">Transferase</keyword>
<name>A0A2X0KHM1_9BASI</name>
<feature type="compositionally biased region" description="Basic and acidic residues" evidence="3">
    <location>
        <begin position="690"/>
        <end position="705"/>
    </location>
</feature>
<feature type="region of interest" description="Disordered" evidence="3">
    <location>
        <begin position="623"/>
        <end position="642"/>
    </location>
</feature>
<dbReference type="SUPFAM" id="SSF53448">
    <property type="entry name" value="Nucleotide-diphospho-sugar transferases"/>
    <property type="match status" value="1"/>
</dbReference>
<sequence>MVGAKPSRWRRALCVFVTLLALFLLGTVVVLTTVVEYFGVDWRDVITEPEMRLYERLAREAAATQAVLANSGAAQHQAKGNAQAVVKSKLAFDDDISAEDDEPSVVRLFEGADSQPEALASIARSDNGDGARPDRRSLNAEASLPLARRELATPTTSTTAAEASLAAAVDDFERSLKTKPTPRIPRIIHATWKTDVVPQRWLAARQGCMDMHPDYEFKLWSDAASREFIATHYAWFLSAFDGYTYPIQRADAIRYFVLHRFGGIYMDLDVGCKRPLDPLLYYQVILPATIPVGVSNDVMFSEKGHPFMDNVIRNLLTFNHQYGTNYPTVMFSTGPMFLSAQYGLWPKEDLTLAERQVRVLPRRWYGKNAPANEMGDSFFEHFYGSSWHADDAGFITFLGRFGMLLMYLGATIVVWGVGRMMWGKRFGMKKPVPKSGRTHGPIALPLHLDGSSFSLARPSTPGSARPDSPLGGSRSGSPSSSRRPSEIGPQGSRGVLYYLPVWLMPQDAGSRTSTPTTAGPGTWSQLFYSDDEEANRYSPIPSYSRPPSPSNNSILHAPGSMHDGAFNGTPLSTMHANDESARSSEVFHRASLGSATSAPPPEYSNSKGWSSFFRSPRASFLPLTGQQQQQNSEACTNGSAHATAAAAIPESFSPEHPARGTLPPLYTASFSGPFSSPTGTPQSTSPSSKHAAERGDVQLGRECRPTSDSSATTFTTGSGELRGRGMVRTNSGGISLGNSGVATVDGRPTTATSPEAANAARAAEAADAQFADSSDDHHQQHQHQHQHPQPQPPQQQQAFTVTPTRVGALESESDLVGPDVDREVHRLLHDMTPDLARPRARDN</sequence>
<dbReference type="FunFam" id="3.90.550.20:FF:000005">
    <property type="entry name" value="Unplaced genomic scaffold supercont1.17, whole genome shotgun sequence"/>
    <property type="match status" value="1"/>
</dbReference>
<dbReference type="PANTHER" id="PTHR32385:SF15">
    <property type="entry name" value="INOSITOL PHOSPHOCERAMIDE MANNOSYLTRANSFERASE 1"/>
    <property type="match status" value="1"/>
</dbReference>
<dbReference type="AlphaFoldDB" id="A0A2X0KHM1"/>
<organism evidence="5 6">
    <name type="scientific">Microbotryum saponariae</name>
    <dbReference type="NCBI Taxonomy" id="289078"/>
    <lineage>
        <taxon>Eukaryota</taxon>
        <taxon>Fungi</taxon>
        <taxon>Dikarya</taxon>
        <taxon>Basidiomycota</taxon>
        <taxon>Pucciniomycotina</taxon>
        <taxon>Microbotryomycetes</taxon>
        <taxon>Microbotryales</taxon>
        <taxon>Microbotryaceae</taxon>
        <taxon>Microbotryum</taxon>
    </lineage>
</organism>
<evidence type="ECO:0000256" key="4">
    <source>
        <dbReference type="SAM" id="Phobius"/>
    </source>
</evidence>
<feature type="compositionally biased region" description="Basic and acidic residues" evidence="3">
    <location>
        <begin position="576"/>
        <end position="588"/>
    </location>
</feature>
<accession>A0A2X0KHM1</accession>
<evidence type="ECO:0000256" key="1">
    <source>
        <dbReference type="ARBA" id="ARBA00009003"/>
    </source>
</evidence>
<gene>
    <name evidence="5" type="ORF">BZ3500_MVSOF-1268-A1-R1_CHR1-3G01951</name>
</gene>
<dbReference type="Gene3D" id="3.90.550.20">
    <property type="match status" value="1"/>
</dbReference>
<feature type="compositionally biased region" description="Polar residues" evidence="3">
    <location>
        <begin position="728"/>
        <end position="741"/>
    </location>
</feature>
<keyword evidence="6" id="KW-1185">Reference proteome</keyword>
<keyword evidence="4" id="KW-1133">Transmembrane helix</keyword>
<keyword evidence="4" id="KW-0812">Transmembrane</keyword>
<dbReference type="OrthoDB" id="3647at2759"/>
<protein>
    <submittedName>
        <fullName evidence="5">BZ3500_MvSof-1268-A1-R1_Chr1-3g01951 protein</fullName>
    </submittedName>
</protein>
<feature type="compositionally biased region" description="Polar residues" evidence="3">
    <location>
        <begin position="624"/>
        <end position="639"/>
    </location>
</feature>